<feature type="transmembrane region" description="Helical" evidence="2">
    <location>
        <begin position="207"/>
        <end position="232"/>
    </location>
</feature>
<feature type="compositionally biased region" description="Basic and acidic residues" evidence="1">
    <location>
        <begin position="314"/>
        <end position="324"/>
    </location>
</feature>
<dbReference type="PROSITE" id="PS51257">
    <property type="entry name" value="PROKAR_LIPOPROTEIN"/>
    <property type="match status" value="1"/>
</dbReference>
<feature type="transmembrane region" description="Helical" evidence="2">
    <location>
        <begin position="244"/>
        <end position="264"/>
    </location>
</feature>
<organism evidence="3 4">
    <name type="scientific">Natronomonas pharaonis (strain ATCC 35678 / DSM 2160 / CIP 103997 / JCM 8858 / NBRC 14720 / NCIMB 2260 / Gabara)</name>
    <name type="common">Halobacterium pharaonis</name>
    <dbReference type="NCBI Taxonomy" id="348780"/>
    <lineage>
        <taxon>Archaea</taxon>
        <taxon>Methanobacteriati</taxon>
        <taxon>Methanobacteriota</taxon>
        <taxon>Stenosarchaea group</taxon>
        <taxon>Halobacteria</taxon>
        <taxon>Halobacteriales</taxon>
        <taxon>Natronomonadaceae</taxon>
        <taxon>Natronomonas</taxon>
    </lineage>
</organism>
<keyword evidence="2" id="KW-1133">Transmembrane helix</keyword>
<dbReference type="EnsemblBacteria" id="CAI49264">
    <property type="protein sequence ID" value="CAI49264"/>
    <property type="gene ID" value="NP_2346A"/>
</dbReference>
<gene>
    <name evidence="3" type="ordered locus">NP_2346A</name>
</gene>
<proteinExistence type="predicted"/>
<evidence type="ECO:0000256" key="1">
    <source>
        <dbReference type="SAM" id="MobiDB-lite"/>
    </source>
</evidence>
<dbReference type="EMBL" id="CR936257">
    <property type="protein sequence ID" value="CAI49264.1"/>
    <property type="molecule type" value="Genomic_DNA"/>
</dbReference>
<feature type="compositionally biased region" description="Acidic residues" evidence="1">
    <location>
        <begin position="449"/>
        <end position="465"/>
    </location>
</feature>
<dbReference type="Pfam" id="PF26259">
    <property type="entry name" value="DUF8063"/>
    <property type="match status" value="1"/>
</dbReference>
<feature type="transmembrane region" description="Helical" evidence="2">
    <location>
        <begin position="148"/>
        <end position="168"/>
    </location>
</feature>
<dbReference type="STRING" id="348780.NP_2346A"/>
<accession>A0A1U7EW19</accession>
<evidence type="ECO:0000313" key="4">
    <source>
        <dbReference type="Proteomes" id="UP000002698"/>
    </source>
</evidence>
<dbReference type="GeneID" id="3701416"/>
<keyword evidence="2" id="KW-0812">Transmembrane</keyword>
<evidence type="ECO:0000256" key="2">
    <source>
        <dbReference type="SAM" id="Phobius"/>
    </source>
</evidence>
<dbReference type="eggNOG" id="arCOG08168">
    <property type="taxonomic scope" value="Archaea"/>
</dbReference>
<feature type="region of interest" description="Disordered" evidence="1">
    <location>
        <begin position="314"/>
        <end position="338"/>
    </location>
</feature>
<dbReference type="KEGG" id="nph:NP_2346A"/>
<keyword evidence="2" id="KW-0472">Membrane</keyword>
<dbReference type="RefSeq" id="WP_011322890.1">
    <property type="nucleotide sequence ID" value="NC_007426.1"/>
</dbReference>
<feature type="region of interest" description="Disordered" evidence="1">
    <location>
        <begin position="424"/>
        <end position="465"/>
    </location>
</feature>
<dbReference type="HOGENOM" id="CLU_564554_0_0_2"/>
<keyword evidence="4" id="KW-1185">Reference proteome</keyword>
<protein>
    <submittedName>
        <fullName evidence="3">Uncharacterized protein</fullName>
    </submittedName>
</protein>
<dbReference type="OrthoDB" id="320276at2157"/>
<reference evidence="3 4" key="1">
    <citation type="journal article" date="2005" name="Genome Res.">
        <title>Living with two extremes: conclusions from the genome sequence of Natronomonas pharaonis.</title>
        <authorList>
            <person name="Falb M."/>
            <person name="Pfeiffer F."/>
            <person name="Palm P."/>
            <person name="Rodewald K."/>
            <person name="Hickmann V."/>
            <person name="Tittor J."/>
            <person name="Oesterhelt D."/>
        </authorList>
    </citation>
    <scope>NUCLEOTIDE SEQUENCE [LARGE SCALE GENOMIC DNA]</scope>
    <source>
        <strain evidence="4">ATCC 35678 / DSM 2160 / CIP 103997 / JCM 8858 / NBRC 14720 / NCIMB 2260 / Gabara</strain>
    </source>
</reference>
<dbReference type="InterPro" id="IPR058376">
    <property type="entry name" value="DUF8063"/>
</dbReference>
<sequence>MKRTLTVIFVFVAVVGCLTAPAAAQAETPTPTPDGDEVQTVEHQLGNSDVLEVDWTDRTAHITIEADSRARVSITDAGAIDNLGSGGSQRIGFETYTIPPGETREIQFTTASDPVITIQEGGEMVGASGDRQVLDIVTGAATVQLIQWSGFSGVAGTLLSVGLSVGLLKRRHQNSYRELTNDERHRIERDPVDGVLGRIKRFLSDHYVAIALAVAFGLYALLSAFGVVRGPVEFWNDLADAHRVIVAGTVATMLLAIAPAFALVSRVWNPDLKFVLDVDVDDMIQSARGVEPEDGGFAVYSGPPERIREMELRNADRDAGKSKSESPGGPAVVVRDFDPADNEADGTWPGLADDRELVSEQAKIRDNRSRLLDSAELGKNLLREISGISIASDIASTRAVDKAVRNALSTDSGAVDEILDEAAEGTRWEEYYTPGEVADDDRADHANESPDDQDDVTNDETDTNE</sequence>
<dbReference type="Proteomes" id="UP000002698">
    <property type="component" value="Chromosome"/>
</dbReference>
<name>A0A1U7EW19_NATPD</name>
<evidence type="ECO:0000313" key="3">
    <source>
        <dbReference type="EMBL" id="CAI49264.1"/>
    </source>
</evidence>
<dbReference type="AlphaFoldDB" id="A0A1U7EW19"/>